<evidence type="ECO:0000313" key="3">
    <source>
        <dbReference type="EMBL" id="MDQ0566576.1"/>
    </source>
</evidence>
<evidence type="ECO:0000256" key="1">
    <source>
        <dbReference type="SAM" id="MobiDB-lite"/>
    </source>
</evidence>
<dbReference type="AlphaFoldDB" id="A0A6I4U751"/>
<organism evidence="4 5">
    <name type="scientific">Qipengyuania citrea</name>
    <dbReference type="NCBI Taxonomy" id="225971"/>
    <lineage>
        <taxon>Bacteria</taxon>
        <taxon>Pseudomonadati</taxon>
        <taxon>Pseudomonadota</taxon>
        <taxon>Alphaproteobacteria</taxon>
        <taxon>Sphingomonadales</taxon>
        <taxon>Erythrobacteraceae</taxon>
        <taxon>Qipengyuania</taxon>
    </lineage>
</organism>
<comment type="caution">
    <text evidence="4">The sequence shown here is derived from an EMBL/GenBank/DDBJ whole genome shotgun (WGS) entry which is preliminary data.</text>
</comment>
<dbReference type="EMBL" id="WTYG01000001">
    <property type="protein sequence ID" value="MXP34931.1"/>
    <property type="molecule type" value="Genomic_DNA"/>
</dbReference>
<reference evidence="4 5" key="1">
    <citation type="submission" date="2019-12" db="EMBL/GenBank/DDBJ databases">
        <title>Genomic-based taxomic classification of the family Erythrobacteraceae.</title>
        <authorList>
            <person name="Xu L."/>
        </authorList>
    </citation>
    <scope>NUCLEOTIDE SEQUENCE [LARGE SCALE GENOMIC DNA]</scope>
    <source>
        <strain evidence="4 5">CGMCC 1.8703</strain>
    </source>
</reference>
<dbReference type="RefSeq" id="WP_160766260.1">
    <property type="nucleotide sequence ID" value="NZ_JAUSWK010000002.1"/>
</dbReference>
<keyword evidence="6" id="KW-1185">Reference proteome</keyword>
<evidence type="ECO:0000313" key="6">
    <source>
        <dbReference type="Proteomes" id="UP001238601"/>
    </source>
</evidence>
<sequence length="190" mass="20530">MSKSLIAIAGLALALPAAAHAQDAVDTGDDSYNMVIVYGDDECPQSTADQIVVCARKAENDRYRIPETLRFSQSPANTSWAERVERFEMAGDFGIMSCSPTGAGGFTGCTQEMINAAYADKANDAGVRFGEIIAAERAKRLATIDEDAAAEQERVEMIEREYMERLERERAAETAGEDALPQPEAGADPE</sequence>
<evidence type="ECO:0000313" key="5">
    <source>
        <dbReference type="Proteomes" id="UP000439914"/>
    </source>
</evidence>
<dbReference type="EMBL" id="JAUSWK010000002">
    <property type="protein sequence ID" value="MDQ0566576.1"/>
    <property type="molecule type" value="Genomic_DNA"/>
</dbReference>
<evidence type="ECO:0000313" key="4">
    <source>
        <dbReference type="EMBL" id="MXP34931.1"/>
    </source>
</evidence>
<keyword evidence="2" id="KW-0732">Signal</keyword>
<proteinExistence type="predicted"/>
<protein>
    <recommendedName>
        <fullName evidence="7">DUF4189 domain-containing protein</fullName>
    </recommendedName>
</protein>
<accession>A0A6I4U751</accession>
<evidence type="ECO:0000256" key="2">
    <source>
        <dbReference type="SAM" id="SignalP"/>
    </source>
</evidence>
<reference evidence="3 6" key="2">
    <citation type="submission" date="2023-07" db="EMBL/GenBank/DDBJ databases">
        <title>Genomic Encyclopedia of Type Strains, Phase IV (KMG-IV): sequencing the most valuable type-strain genomes for metagenomic binning, comparative biology and taxonomic classification.</title>
        <authorList>
            <person name="Goeker M."/>
        </authorList>
    </citation>
    <scope>NUCLEOTIDE SEQUENCE [LARGE SCALE GENOMIC DNA]</scope>
    <source>
        <strain evidence="3 6">DSM 14432</strain>
    </source>
</reference>
<feature type="chain" id="PRO_5026077919" description="DUF4189 domain-containing protein" evidence="2">
    <location>
        <begin position="22"/>
        <end position="190"/>
    </location>
</feature>
<evidence type="ECO:0008006" key="7">
    <source>
        <dbReference type="Google" id="ProtNLM"/>
    </source>
</evidence>
<name>A0A6I4U751_9SPHN</name>
<dbReference type="Proteomes" id="UP001238601">
    <property type="component" value="Unassembled WGS sequence"/>
</dbReference>
<feature type="region of interest" description="Disordered" evidence="1">
    <location>
        <begin position="166"/>
        <end position="190"/>
    </location>
</feature>
<dbReference type="GeneID" id="93686941"/>
<feature type="signal peptide" evidence="2">
    <location>
        <begin position="1"/>
        <end position="21"/>
    </location>
</feature>
<gene>
    <name evidence="4" type="ORF">GRI55_04000</name>
    <name evidence="3" type="ORF">QOZ97_002109</name>
</gene>
<dbReference type="Proteomes" id="UP000439914">
    <property type="component" value="Unassembled WGS sequence"/>
</dbReference>